<organism evidence="1 2">
    <name type="scientific">Armillaria ostoyae</name>
    <name type="common">Armillaria root rot fungus</name>
    <dbReference type="NCBI Taxonomy" id="47428"/>
    <lineage>
        <taxon>Eukaryota</taxon>
        <taxon>Fungi</taxon>
        <taxon>Dikarya</taxon>
        <taxon>Basidiomycota</taxon>
        <taxon>Agaricomycotina</taxon>
        <taxon>Agaricomycetes</taxon>
        <taxon>Agaricomycetidae</taxon>
        <taxon>Agaricales</taxon>
        <taxon>Marasmiineae</taxon>
        <taxon>Physalacriaceae</taxon>
        <taxon>Armillaria</taxon>
    </lineage>
</organism>
<sequence length="34" mass="3638">MIGDSFLFGTHVAAVLKGTSCTYTGPVSVMRFDE</sequence>
<evidence type="ECO:0000313" key="2">
    <source>
        <dbReference type="Proteomes" id="UP000219338"/>
    </source>
</evidence>
<name>A0A284R8W7_ARMOS</name>
<evidence type="ECO:0000313" key="1">
    <source>
        <dbReference type="EMBL" id="SJL05154.1"/>
    </source>
</evidence>
<gene>
    <name evidence="1" type="ORF">ARMOST_08527</name>
</gene>
<reference evidence="2" key="1">
    <citation type="journal article" date="2017" name="Nat. Ecol. Evol.">
        <title>Genome expansion and lineage-specific genetic innovations in the forest pathogenic fungi Armillaria.</title>
        <authorList>
            <person name="Sipos G."/>
            <person name="Prasanna A.N."/>
            <person name="Walter M.C."/>
            <person name="O'Connor E."/>
            <person name="Balint B."/>
            <person name="Krizsan K."/>
            <person name="Kiss B."/>
            <person name="Hess J."/>
            <person name="Varga T."/>
            <person name="Slot J."/>
            <person name="Riley R."/>
            <person name="Boka B."/>
            <person name="Rigling D."/>
            <person name="Barry K."/>
            <person name="Lee J."/>
            <person name="Mihaltcheva S."/>
            <person name="LaButti K."/>
            <person name="Lipzen A."/>
            <person name="Waldron R."/>
            <person name="Moloney N.M."/>
            <person name="Sperisen C."/>
            <person name="Kredics L."/>
            <person name="Vagvoelgyi C."/>
            <person name="Patrignani A."/>
            <person name="Fitzpatrick D."/>
            <person name="Nagy I."/>
            <person name="Doyle S."/>
            <person name="Anderson J.B."/>
            <person name="Grigoriev I.V."/>
            <person name="Gueldener U."/>
            <person name="Muensterkoetter M."/>
            <person name="Nagy L.G."/>
        </authorList>
    </citation>
    <scope>NUCLEOTIDE SEQUENCE [LARGE SCALE GENOMIC DNA]</scope>
    <source>
        <strain evidence="2">C18/9</strain>
    </source>
</reference>
<accession>A0A284R8W7</accession>
<dbReference type="AlphaFoldDB" id="A0A284R8W7"/>
<protein>
    <submittedName>
        <fullName evidence="1">Uncharacterized protein</fullName>
    </submittedName>
</protein>
<dbReference type="Proteomes" id="UP000219338">
    <property type="component" value="Unassembled WGS sequence"/>
</dbReference>
<proteinExistence type="predicted"/>
<dbReference type="EMBL" id="FUEG01000005">
    <property type="protein sequence ID" value="SJL05154.1"/>
    <property type="molecule type" value="Genomic_DNA"/>
</dbReference>
<keyword evidence="2" id="KW-1185">Reference proteome</keyword>